<organism evidence="1 2">
    <name type="scientific">Podospora appendiculata</name>
    <dbReference type="NCBI Taxonomy" id="314037"/>
    <lineage>
        <taxon>Eukaryota</taxon>
        <taxon>Fungi</taxon>
        <taxon>Dikarya</taxon>
        <taxon>Ascomycota</taxon>
        <taxon>Pezizomycotina</taxon>
        <taxon>Sordariomycetes</taxon>
        <taxon>Sordariomycetidae</taxon>
        <taxon>Sordariales</taxon>
        <taxon>Podosporaceae</taxon>
        <taxon>Podospora</taxon>
    </lineage>
</organism>
<evidence type="ECO:0000313" key="2">
    <source>
        <dbReference type="Proteomes" id="UP001270362"/>
    </source>
</evidence>
<gene>
    <name evidence="1" type="ORF">B0T22DRAFT_445240</name>
</gene>
<dbReference type="AlphaFoldDB" id="A0AAE0WZL6"/>
<comment type="caution">
    <text evidence="1">The sequence shown here is derived from an EMBL/GenBank/DDBJ whole genome shotgun (WGS) entry which is preliminary data.</text>
</comment>
<sequence>MDARSNARKSYAAIETCTRGYYSYYPRVLESGFSFLRTGWYQAFLPRQTCHLEGEKHRAGPECDVFSQSPSHNATLLIPSPGYSVPDIERAAWWQLTDYSRYVTAAMAMEADSYPSAPSDCISNQITEFYMPVLWTCVTQQGALLPTEGFPGPGSSYMDFLDCSASDPTLVVDDDKQQLLQATNIAKVIAYRMRMEDSLHDIRGVGNVDSSRARR</sequence>
<proteinExistence type="predicted"/>
<accession>A0AAE0WZL6</accession>
<dbReference type="EMBL" id="JAULSO010000006">
    <property type="protein sequence ID" value="KAK3681623.1"/>
    <property type="molecule type" value="Genomic_DNA"/>
</dbReference>
<protein>
    <submittedName>
        <fullName evidence="1">Uncharacterized protein</fullName>
    </submittedName>
</protein>
<reference evidence="1" key="2">
    <citation type="submission" date="2023-06" db="EMBL/GenBank/DDBJ databases">
        <authorList>
            <consortium name="Lawrence Berkeley National Laboratory"/>
            <person name="Haridas S."/>
            <person name="Hensen N."/>
            <person name="Bonometti L."/>
            <person name="Westerberg I."/>
            <person name="Brannstrom I.O."/>
            <person name="Guillou S."/>
            <person name="Cros-Aarteil S."/>
            <person name="Calhoun S."/>
            <person name="Kuo A."/>
            <person name="Mondo S."/>
            <person name="Pangilinan J."/>
            <person name="Riley R."/>
            <person name="Labutti K."/>
            <person name="Andreopoulos B."/>
            <person name="Lipzen A."/>
            <person name="Chen C."/>
            <person name="Yanf M."/>
            <person name="Daum C."/>
            <person name="Ng V."/>
            <person name="Clum A."/>
            <person name="Steindorff A."/>
            <person name="Ohm R."/>
            <person name="Martin F."/>
            <person name="Silar P."/>
            <person name="Natvig D."/>
            <person name="Lalanne C."/>
            <person name="Gautier V."/>
            <person name="Ament-Velasquez S.L."/>
            <person name="Kruys A."/>
            <person name="Hutchinson M.I."/>
            <person name="Powell A.J."/>
            <person name="Barry K."/>
            <person name="Miller A.N."/>
            <person name="Grigoriev I.V."/>
            <person name="Debuchy R."/>
            <person name="Gladieux P."/>
            <person name="Thoren M.H."/>
            <person name="Johannesson H."/>
        </authorList>
    </citation>
    <scope>NUCLEOTIDE SEQUENCE</scope>
    <source>
        <strain evidence="1">CBS 314.62</strain>
    </source>
</reference>
<dbReference type="Proteomes" id="UP001270362">
    <property type="component" value="Unassembled WGS sequence"/>
</dbReference>
<evidence type="ECO:0000313" key="1">
    <source>
        <dbReference type="EMBL" id="KAK3681623.1"/>
    </source>
</evidence>
<keyword evidence="2" id="KW-1185">Reference proteome</keyword>
<reference evidence="1" key="1">
    <citation type="journal article" date="2023" name="Mol. Phylogenet. Evol.">
        <title>Genome-scale phylogeny and comparative genomics of the fungal order Sordariales.</title>
        <authorList>
            <person name="Hensen N."/>
            <person name="Bonometti L."/>
            <person name="Westerberg I."/>
            <person name="Brannstrom I.O."/>
            <person name="Guillou S."/>
            <person name="Cros-Aarteil S."/>
            <person name="Calhoun S."/>
            <person name="Haridas S."/>
            <person name="Kuo A."/>
            <person name="Mondo S."/>
            <person name="Pangilinan J."/>
            <person name="Riley R."/>
            <person name="LaButti K."/>
            <person name="Andreopoulos B."/>
            <person name="Lipzen A."/>
            <person name="Chen C."/>
            <person name="Yan M."/>
            <person name="Daum C."/>
            <person name="Ng V."/>
            <person name="Clum A."/>
            <person name="Steindorff A."/>
            <person name="Ohm R.A."/>
            <person name="Martin F."/>
            <person name="Silar P."/>
            <person name="Natvig D.O."/>
            <person name="Lalanne C."/>
            <person name="Gautier V."/>
            <person name="Ament-Velasquez S.L."/>
            <person name="Kruys A."/>
            <person name="Hutchinson M.I."/>
            <person name="Powell A.J."/>
            <person name="Barry K."/>
            <person name="Miller A.N."/>
            <person name="Grigoriev I.V."/>
            <person name="Debuchy R."/>
            <person name="Gladieux P."/>
            <person name="Hiltunen Thoren M."/>
            <person name="Johannesson H."/>
        </authorList>
    </citation>
    <scope>NUCLEOTIDE SEQUENCE</scope>
    <source>
        <strain evidence="1">CBS 314.62</strain>
    </source>
</reference>
<name>A0AAE0WZL6_9PEZI</name>